<protein>
    <recommendedName>
        <fullName evidence="2">EF-hand domain-containing protein</fullName>
    </recommendedName>
</protein>
<reference evidence="3" key="1">
    <citation type="submission" date="2021-01" db="EMBL/GenBank/DDBJ databases">
        <authorList>
            <person name="Corre E."/>
            <person name="Pelletier E."/>
            <person name="Niang G."/>
            <person name="Scheremetjew M."/>
            <person name="Finn R."/>
            <person name="Kale V."/>
            <person name="Holt S."/>
            <person name="Cochrane G."/>
            <person name="Meng A."/>
            <person name="Brown T."/>
            <person name="Cohen L."/>
        </authorList>
    </citation>
    <scope>NUCLEOTIDE SEQUENCE</scope>
    <source>
        <strain evidence="3">CCMP281</strain>
    </source>
</reference>
<dbReference type="InterPro" id="IPR011992">
    <property type="entry name" value="EF-hand-dom_pair"/>
</dbReference>
<dbReference type="PROSITE" id="PS50222">
    <property type="entry name" value="EF_HAND_2"/>
    <property type="match status" value="1"/>
</dbReference>
<evidence type="ECO:0000259" key="2">
    <source>
        <dbReference type="PROSITE" id="PS50222"/>
    </source>
</evidence>
<dbReference type="PROSITE" id="PS00018">
    <property type="entry name" value="EF_HAND_1"/>
    <property type="match status" value="1"/>
</dbReference>
<gene>
    <name evidence="3" type="ORF">HERI1096_LOCUS34601</name>
</gene>
<sequence length="154" mass="17346">MDEPLALTSRHLIMSIRRLAHAATIRRLNVRKASGSRPLAQSEALFAQKAFSFFDLNSDGKIEMHEVEEAYLHKRAGSEMVKLLYETEALGNKGVTWELLETFDLNHAWRTGALETTGSPPVVTQTHFKAWAAKALETHYKRGDSMEGAQDMME</sequence>
<name>A0A7S3BR79_9EUKA</name>
<dbReference type="InterPro" id="IPR018247">
    <property type="entry name" value="EF_Hand_1_Ca_BS"/>
</dbReference>
<proteinExistence type="predicted"/>
<dbReference type="GO" id="GO:0005509">
    <property type="term" value="F:calcium ion binding"/>
    <property type="evidence" value="ECO:0007669"/>
    <property type="project" value="InterPro"/>
</dbReference>
<dbReference type="SUPFAM" id="SSF47473">
    <property type="entry name" value="EF-hand"/>
    <property type="match status" value="1"/>
</dbReference>
<dbReference type="EMBL" id="HBHX01062585">
    <property type="protein sequence ID" value="CAE0142975.1"/>
    <property type="molecule type" value="Transcribed_RNA"/>
</dbReference>
<feature type="domain" description="EF-hand" evidence="2">
    <location>
        <begin position="42"/>
        <end position="77"/>
    </location>
</feature>
<dbReference type="AlphaFoldDB" id="A0A7S3BR79"/>
<keyword evidence="1" id="KW-0106">Calcium</keyword>
<dbReference type="InterPro" id="IPR002048">
    <property type="entry name" value="EF_hand_dom"/>
</dbReference>
<evidence type="ECO:0000256" key="1">
    <source>
        <dbReference type="ARBA" id="ARBA00022837"/>
    </source>
</evidence>
<accession>A0A7S3BR79</accession>
<organism evidence="3">
    <name type="scientific">Haptolina ericina</name>
    <dbReference type="NCBI Taxonomy" id="156174"/>
    <lineage>
        <taxon>Eukaryota</taxon>
        <taxon>Haptista</taxon>
        <taxon>Haptophyta</taxon>
        <taxon>Prymnesiophyceae</taxon>
        <taxon>Prymnesiales</taxon>
        <taxon>Prymnesiaceae</taxon>
        <taxon>Haptolina</taxon>
    </lineage>
</organism>
<evidence type="ECO:0000313" key="3">
    <source>
        <dbReference type="EMBL" id="CAE0142975.1"/>
    </source>
</evidence>